<feature type="transmembrane region" description="Helical" evidence="9">
    <location>
        <begin position="716"/>
        <end position="736"/>
    </location>
</feature>
<comment type="caution">
    <text evidence="11">The sequence shown here is derived from an EMBL/GenBank/DDBJ whole genome shotgun (WGS) entry which is preliminary data.</text>
</comment>
<feature type="compositionally biased region" description="Polar residues" evidence="8">
    <location>
        <begin position="757"/>
        <end position="776"/>
    </location>
</feature>
<dbReference type="GO" id="GO:0005794">
    <property type="term" value="C:Golgi apparatus"/>
    <property type="evidence" value="ECO:0007669"/>
    <property type="project" value="UniProtKB-ARBA"/>
</dbReference>
<evidence type="ECO:0000256" key="5">
    <source>
        <dbReference type="ARBA" id="ARBA00022989"/>
    </source>
</evidence>
<feature type="transmembrane region" description="Helical" evidence="9">
    <location>
        <begin position="575"/>
        <end position="597"/>
    </location>
</feature>
<feature type="transmembrane region" description="Helical" evidence="9">
    <location>
        <begin position="312"/>
        <end position="332"/>
    </location>
</feature>
<name>A0A8H7V2K1_9FUNG</name>
<feature type="transmembrane region" description="Helical" evidence="9">
    <location>
        <begin position="501"/>
        <end position="519"/>
    </location>
</feature>
<proteinExistence type="inferred from homology"/>
<dbReference type="GO" id="GO:0005975">
    <property type="term" value="P:carbohydrate metabolic process"/>
    <property type="evidence" value="ECO:0007669"/>
    <property type="project" value="UniProtKB-ARBA"/>
</dbReference>
<evidence type="ECO:0000256" key="1">
    <source>
        <dbReference type="ARBA" id="ARBA00004141"/>
    </source>
</evidence>
<feature type="transmembrane region" description="Helical" evidence="9">
    <location>
        <begin position="449"/>
        <end position="469"/>
    </location>
</feature>
<evidence type="ECO:0000313" key="11">
    <source>
        <dbReference type="EMBL" id="KAG2199074.1"/>
    </source>
</evidence>
<feature type="transmembrane region" description="Helical" evidence="9">
    <location>
        <begin position="645"/>
        <end position="663"/>
    </location>
</feature>
<gene>
    <name evidence="11" type="ORF">INT47_005078</name>
</gene>
<dbReference type="OrthoDB" id="1932925at2759"/>
<reference evidence="11" key="1">
    <citation type="submission" date="2020-12" db="EMBL/GenBank/DDBJ databases">
        <title>Metabolic potential, ecology and presence of endohyphal bacteria is reflected in genomic diversity of Mucoromycotina.</title>
        <authorList>
            <person name="Muszewska A."/>
            <person name="Okrasinska A."/>
            <person name="Steczkiewicz K."/>
            <person name="Drgas O."/>
            <person name="Orlowska M."/>
            <person name="Perlinska-Lenart U."/>
            <person name="Aleksandrzak-Piekarczyk T."/>
            <person name="Szatraj K."/>
            <person name="Zielenkiewicz U."/>
            <person name="Pilsyk S."/>
            <person name="Malc E."/>
            <person name="Mieczkowski P."/>
            <person name="Kruszewska J.S."/>
            <person name="Biernat P."/>
            <person name="Pawlowska J."/>
        </authorList>
    </citation>
    <scope>NUCLEOTIDE SEQUENCE</scope>
    <source>
        <strain evidence="11">WA0000017839</strain>
    </source>
</reference>
<keyword evidence="6 9" id="KW-0472">Membrane</keyword>
<comment type="similarity">
    <text evidence="2">Belongs to the PC-esterase family. CASD1 subfamily.</text>
</comment>
<evidence type="ECO:0000256" key="8">
    <source>
        <dbReference type="SAM" id="MobiDB-lite"/>
    </source>
</evidence>
<feature type="transmembrane region" description="Helical" evidence="9">
    <location>
        <begin position="617"/>
        <end position="633"/>
    </location>
</feature>
<sequence length="882" mass="101319">MAASGSTNNNNNKSLKHGIHILFSALLTLLLSFSILRYITEPQDNDRCHGMLNEGRWMTEEYKDWQPSGCMAKKYGSKDISQCIGHSKVIYIGDSIMREQYYSMAEFLNLKRPKADQIHNDQHAYSKEHDIDFQMWWDPYLNTSKTIDLLRGKSKIKPTILIMGSGVWYMRRTGSDYLRGWKEAVDRVFDGVLQHSIADKILLSPVEIVERDLLIPERVATLTPDKISIMNNYLRERESLLRHPITPLAVPFVWNEIVTSSKNQTKDGLHFKEPVTKAQAQLALNYRCNNQLDKSTFPIDTTCCYTYTSPAWYQNVIFLFFLAFVPIGFFVLHTTGRFNQYASYVFPRHHETLLGLFIFGLSIIYMYLGDRSQLFGKIYKQFDVSTFSILITLMFLLGLVTLKTNGGENKDAGFLNRDQTDEWKGWMQLVILIYHFVGASRIPGIYNPVRVLVAAYLFQTGYGHFFFFYKKADFGIGRILNVMVRLNLLTCVLAYSMKTDYLFYYFSPLVSFWFGVIWITMRVMSSHNKSVLFMLGKIVVMSLLTGFIIHMPGFLEGVFNVLSFLFKIQWDVVEWRFRLSLDAWIVYIGMLCAYGTIQISEYKISQNHPRAWKVSKMAVLILSVVSMIGFFLFELSQTKASYNAYHPYMSWVPILSFVVIRNFSRFGRNSYSRFFAFIGKISLETFIGQFHMWLAADTKGLLVVLPNASWVIKSTVGWWTNLAVSSLVFFFVCYHLSQATGVLTRWICSGVQNTASSTITGTSSRKNQNITTNIDNADSVPLLPTNGSKDEEEEEDARSSSSSSTLTLSNNDSSHGNNNKPAKLKVERASEESVLTMDNAWDEIVQQKPSWYRTMMNSTLQNYWIRSATYLILVGIINRFCV</sequence>
<feature type="region of interest" description="Disordered" evidence="8">
    <location>
        <begin position="757"/>
        <end position="828"/>
    </location>
</feature>
<protein>
    <recommendedName>
        <fullName evidence="10">Cas1p 10 TM acyl transferase domain-containing protein</fullName>
    </recommendedName>
</protein>
<evidence type="ECO:0000256" key="3">
    <source>
        <dbReference type="ARBA" id="ARBA00022679"/>
    </source>
</evidence>
<dbReference type="AlphaFoldDB" id="A0A8H7V2K1"/>
<dbReference type="GO" id="GO:0016020">
    <property type="term" value="C:membrane"/>
    <property type="evidence" value="ECO:0007669"/>
    <property type="project" value="UniProtKB-SubCell"/>
</dbReference>
<evidence type="ECO:0000256" key="6">
    <source>
        <dbReference type="ARBA" id="ARBA00023136"/>
    </source>
</evidence>
<keyword evidence="3" id="KW-0808">Transferase</keyword>
<dbReference type="Proteomes" id="UP000603453">
    <property type="component" value="Unassembled WGS sequence"/>
</dbReference>
<feature type="transmembrane region" description="Helical" evidence="9">
    <location>
        <begin position="384"/>
        <end position="402"/>
    </location>
</feature>
<keyword evidence="4 9" id="KW-0812">Transmembrane</keyword>
<feature type="compositionally biased region" description="Low complexity" evidence="8">
    <location>
        <begin position="799"/>
        <end position="814"/>
    </location>
</feature>
<accession>A0A8H7V2K1</accession>
<feature type="transmembrane region" description="Helical" evidence="9">
    <location>
        <begin position="531"/>
        <end position="555"/>
    </location>
</feature>
<dbReference type="PANTHER" id="PTHR13533:SF1">
    <property type="entry name" value="N-ACETYLNEURAMINATE 9-O-ACETYLTRANSFERASE"/>
    <property type="match status" value="1"/>
</dbReference>
<organism evidence="11 12">
    <name type="scientific">Mucor saturninus</name>
    <dbReference type="NCBI Taxonomy" id="64648"/>
    <lineage>
        <taxon>Eukaryota</taxon>
        <taxon>Fungi</taxon>
        <taxon>Fungi incertae sedis</taxon>
        <taxon>Mucoromycota</taxon>
        <taxon>Mucoromycotina</taxon>
        <taxon>Mucoromycetes</taxon>
        <taxon>Mucorales</taxon>
        <taxon>Mucorineae</taxon>
        <taxon>Mucoraceae</taxon>
        <taxon>Mucor</taxon>
    </lineage>
</organism>
<dbReference type="Pfam" id="PF07779">
    <property type="entry name" value="Cas1_AcylT"/>
    <property type="match status" value="1"/>
</dbReference>
<keyword evidence="5 9" id="KW-1133">Transmembrane helix</keyword>
<evidence type="ECO:0000256" key="7">
    <source>
        <dbReference type="ARBA" id="ARBA00023180"/>
    </source>
</evidence>
<comment type="subcellular location">
    <subcellularLocation>
        <location evidence="1">Membrane</location>
        <topology evidence="1">Multi-pass membrane protein</topology>
    </subcellularLocation>
</comment>
<feature type="transmembrane region" description="Helical" evidence="9">
    <location>
        <begin position="476"/>
        <end position="495"/>
    </location>
</feature>
<feature type="transmembrane region" description="Helical" evidence="9">
    <location>
        <begin position="675"/>
        <end position="696"/>
    </location>
</feature>
<evidence type="ECO:0000256" key="9">
    <source>
        <dbReference type="SAM" id="Phobius"/>
    </source>
</evidence>
<evidence type="ECO:0000256" key="2">
    <source>
        <dbReference type="ARBA" id="ARBA00010666"/>
    </source>
</evidence>
<feature type="transmembrane region" description="Helical" evidence="9">
    <location>
        <begin position="423"/>
        <end position="443"/>
    </location>
</feature>
<evidence type="ECO:0000256" key="4">
    <source>
        <dbReference type="ARBA" id="ARBA00022692"/>
    </source>
</evidence>
<feature type="transmembrane region" description="Helical" evidence="9">
    <location>
        <begin position="21"/>
        <end position="39"/>
    </location>
</feature>
<feature type="domain" description="Cas1p 10 TM acyl transferase" evidence="10">
    <location>
        <begin position="298"/>
        <end position="756"/>
    </location>
</feature>
<feature type="transmembrane region" description="Helical" evidence="9">
    <location>
        <begin position="353"/>
        <end position="369"/>
    </location>
</feature>
<keyword evidence="12" id="KW-1185">Reference proteome</keyword>
<dbReference type="GO" id="GO:0016740">
    <property type="term" value="F:transferase activity"/>
    <property type="evidence" value="ECO:0007669"/>
    <property type="project" value="UniProtKB-KW"/>
</dbReference>
<evidence type="ECO:0000313" key="12">
    <source>
        <dbReference type="Proteomes" id="UP000603453"/>
    </source>
</evidence>
<feature type="transmembrane region" description="Helical" evidence="9">
    <location>
        <begin position="863"/>
        <end position="880"/>
    </location>
</feature>
<dbReference type="PANTHER" id="PTHR13533">
    <property type="entry name" value="N-ACETYLNEURAMINATE 9-O-ACETYLTRANSFERASE"/>
    <property type="match status" value="1"/>
</dbReference>
<dbReference type="InterPro" id="IPR012419">
    <property type="entry name" value="Cas1_AcylTrans_dom"/>
</dbReference>
<dbReference type="EMBL" id="JAEPRD010000101">
    <property type="protein sequence ID" value="KAG2199074.1"/>
    <property type="molecule type" value="Genomic_DNA"/>
</dbReference>
<keyword evidence="7" id="KW-0325">Glycoprotein</keyword>
<evidence type="ECO:0000259" key="10">
    <source>
        <dbReference type="Pfam" id="PF07779"/>
    </source>
</evidence>